<comment type="caution">
    <text evidence="2">The sequence shown here is derived from an EMBL/GenBank/DDBJ whole genome shotgun (WGS) entry which is preliminary data.</text>
</comment>
<dbReference type="STRING" id="1221996.QY95_00183"/>
<dbReference type="OrthoDB" id="2375961at2"/>
<dbReference type="AlphaFoldDB" id="A0A0F5I9N9"/>
<dbReference type="EMBL" id="JWIR02000012">
    <property type="protein sequence ID" value="KKB42334.1"/>
    <property type="molecule type" value="Genomic_DNA"/>
</dbReference>
<gene>
    <name evidence="2" type="ORF">QY95_00183</name>
</gene>
<evidence type="ECO:0008006" key="4">
    <source>
        <dbReference type="Google" id="ProtNLM"/>
    </source>
</evidence>
<keyword evidence="3" id="KW-1185">Reference proteome</keyword>
<dbReference type="InterPro" id="IPR021297">
    <property type="entry name" value="YlqD"/>
</dbReference>
<keyword evidence="1" id="KW-0175">Coiled coil</keyword>
<dbReference type="RefSeq" id="WP_040047347.1">
    <property type="nucleotide sequence ID" value="NZ_JWIR02000012.1"/>
</dbReference>
<accession>A0A0F5I9N9</accession>
<organism evidence="2 3">
    <name type="scientific">Bacillus thermotolerans</name>
    <name type="common">Quasibacillus thermotolerans</name>
    <dbReference type="NCBI Taxonomy" id="1221996"/>
    <lineage>
        <taxon>Bacteria</taxon>
        <taxon>Bacillati</taxon>
        <taxon>Bacillota</taxon>
        <taxon>Bacilli</taxon>
        <taxon>Bacillales</taxon>
        <taxon>Bacillaceae</taxon>
        <taxon>Bacillus</taxon>
    </lineage>
</organism>
<feature type="coiled-coil region" evidence="1">
    <location>
        <begin position="15"/>
        <end position="56"/>
    </location>
</feature>
<name>A0A0F5I9N9_BACTR</name>
<evidence type="ECO:0000313" key="3">
    <source>
        <dbReference type="Proteomes" id="UP000031563"/>
    </source>
</evidence>
<dbReference type="Proteomes" id="UP000031563">
    <property type="component" value="Unassembled WGS sequence"/>
</dbReference>
<proteinExistence type="predicted"/>
<protein>
    <recommendedName>
        <fullName evidence="4">YlqD family protein</fullName>
    </recommendedName>
</protein>
<evidence type="ECO:0000256" key="1">
    <source>
        <dbReference type="SAM" id="Coils"/>
    </source>
</evidence>
<evidence type="ECO:0000313" key="2">
    <source>
        <dbReference type="EMBL" id="KKB42334.1"/>
    </source>
</evidence>
<sequence>MQILQKVIVKQVLTEKMKQALLSSYEEKQNQLEKEYRQLQFEQKKAERQRKNQSTKTYHFYEKEMEKREEMIKNVEFQRSQLELLPLGSELKEKEAQSIVDIRVGDRWEGTEKTVIVKDGIVIEIR</sequence>
<dbReference type="Pfam" id="PF11068">
    <property type="entry name" value="YlqD"/>
    <property type="match status" value="1"/>
</dbReference>
<dbReference type="Gene3D" id="6.10.140.1110">
    <property type="match status" value="1"/>
</dbReference>
<reference evidence="2" key="1">
    <citation type="submission" date="2015-02" db="EMBL/GenBank/DDBJ databases">
        <title>Genome Assembly of Bacillaceae bacterium MTCC 8252.</title>
        <authorList>
            <person name="Verma A."/>
            <person name="Khatri I."/>
            <person name="Mual P."/>
            <person name="Subramanian S."/>
            <person name="Krishnamurthi S."/>
        </authorList>
    </citation>
    <scope>NUCLEOTIDE SEQUENCE [LARGE SCALE GENOMIC DNA]</scope>
    <source>
        <strain evidence="2">MTCC 8252</strain>
    </source>
</reference>